<dbReference type="GO" id="GO:0009279">
    <property type="term" value="C:cell outer membrane"/>
    <property type="evidence" value="ECO:0007669"/>
    <property type="project" value="UniProtKB-SubCell"/>
</dbReference>
<protein>
    <submittedName>
        <fullName evidence="12">TonB-dependent receptor plug domain-containing protein</fullName>
    </submittedName>
</protein>
<dbReference type="GO" id="GO:0044718">
    <property type="term" value="P:siderophore transmembrane transport"/>
    <property type="evidence" value="ECO:0007669"/>
    <property type="project" value="TreeGrafter"/>
</dbReference>
<dbReference type="Gene3D" id="2.60.40.1120">
    <property type="entry name" value="Carboxypeptidase-like, regulatory domain"/>
    <property type="match status" value="1"/>
</dbReference>
<keyword evidence="13" id="KW-1185">Reference proteome</keyword>
<dbReference type="AlphaFoldDB" id="A0A6N8JCN4"/>
<evidence type="ECO:0000256" key="3">
    <source>
        <dbReference type="ARBA" id="ARBA00022452"/>
    </source>
</evidence>
<evidence type="ECO:0000256" key="4">
    <source>
        <dbReference type="ARBA" id="ARBA00022692"/>
    </source>
</evidence>
<dbReference type="InterPro" id="IPR013784">
    <property type="entry name" value="Carb-bd-like_fold"/>
</dbReference>
<keyword evidence="7 8" id="KW-0998">Cell outer membrane</keyword>
<evidence type="ECO:0000256" key="2">
    <source>
        <dbReference type="ARBA" id="ARBA00022448"/>
    </source>
</evidence>
<dbReference type="Gene3D" id="2.40.170.20">
    <property type="entry name" value="TonB-dependent receptor, beta-barrel domain"/>
    <property type="match status" value="1"/>
</dbReference>
<dbReference type="InterPro" id="IPR000531">
    <property type="entry name" value="Beta-barrel_TonB"/>
</dbReference>
<feature type="domain" description="TonB-dependent receptor plug" evidence="11">
    <location>
        <begin position="130"/>
        <end position="229"/>
    </location>
</feature>
<evidence type="ECO:0000256" key="1">
    <source>
        <dbReference type="ARBA" id="ARBA00004571"/>
    </source>
</evidence>
<dbReference type="Pfam" id="PF00593">
    <property type="entry name" value="TonB_dep_Rec_b-barrel"/>
    <property type="match status" value="1"/>
</dbReference>
<dbReference type="InterPro" id="IPR039426">
    <property type="entry name" value="TonB-dep_rcpt-like"/>
</dbReference>
<keyword evidence="6 8" id="KW-0472">Membrane</keyword>
<dbReference type="Pfam" id="PF07715">
    <property type="entry name" value="Plug"/>
    <property type="match status" value="1"/>
</dbReference>
<keyword evidence="12" id="KW-0675">Receptor</keyword>
<dbReference type="InterPro" id="IPR012910">
    <property type="entry name" value="Plug_dom"/>
</dbReference>
<dbReference type="GO" id="GO:0030246">
    <property type="term" value="F:carbohydrate binding"/>
    <property type="evidence" value="ECO:0007669"/>
    <property type="project" value="InterPro"/>
</dbReference>
<keyword evidence="3 8" id="KW-1134">Transmembrane beta strand</keyword>
<dbReference type="SUPFAM" id="SSF56935">
    <property type="entry name" value="Porins"/>
    <property type="match status" value="1"/>
</dbReference>
<dbReference type="SUPFAM" id="SSF49452">
    <property type="entry name" value="Starch-binding domain-like"/>
    <property type="match status" value="1"/>
</dbReference>
<reference evidence="12 13" key="1">
    <citation type="submission" date="2019-12" db="EMBL/GenBank/DDBJ databases">
        <title>The draft genomic sequence of strain Chitinophaga oryziterrae JCM 16595.</title>
        <authorList>
            <person name="Zhang X."/>
        </authorList>
    </citation>
    <scope>NUCLEOTIDE SEQUENCE [LARGE SCALE GENOMIC DNA]</scope>
    <source>
        <strain evidence="12 13">JCM 16595</strain>
    </source>
</reference>
<comment type="caution">
    <text evidence="12">The sequence shown here is derived from an EMBL/GenBank/DDBJ whole genome shotgun (WGS) entry which is preliminary data.</text>
</comment>
<evidence type="ECO:0000313" key="13">
    <source>
        <dbReference type="Proteomes" id="UP000468388"/>
    </source>
</evidence>
<feature type="domain" description="TonB-dependent receptor-like beta-barrel" evidence="10">
    <location>
        <begin position="319"/>
        <end position="708"/>
    </location>
</feature>
<dbReference type="PANTHER" id="PTHR30069">
    <property type="entry name" value="TONB-DEPENDENT OUTER MEMBRANE RECEPTOR"/>
    <property type="match status" value="1"/>
</dbReference>
<evidence type="ECO:0000313" key="12">
    <source>
        <dbReference type="EMBL" id="MVT42970.1"/>
    </source>
</evidence>
<evidence type="ECO:0000256" key="6">
    <source>
        <dbReference type="ARBA" id="ARBA00023136"/>
    </source>
</evidence>
<keyword evidence="5 9" id="KW-0798">TonB box</keyword>
<dbReference type="InterPro" id="IPR037066">
    <property type="entry name" value="Plug_dom_sf"/>
</dbReference>
<evidence type="ECO:0000259" key="10">
    <source>
        <dbReference type="Pfam" id="PF00593"/>
    </source>
</evidence>
<dbReference type="Proteomes" id="UP000468388">
    <property type="component" value="Unassembled WGS sequence"/>
</dbReference>
<dbReference type="RefSeq" id="WP_157301581.1">
    <property type="nucleotide sequence ID" value="NZ_BAAAZB010000004.1"/>
</dbReference>
<dbReference type="Pfam" id="PF13715">
    <property type="entry name" value="CarbopepD_reg_2"/>
    <property type="match status" value="1"/>
</dbReference>
<dbReference type="PROSITE" id="PS52016">
    <property type="entry name" value="TONB_DEPENDENT_REC_3"/>
    <property type="match status" value="1"/>
</dbReference>
<dbReference type="PANTHER" id="PTHR30069:SF49">
    <property type="entry name" value="OUTER MEMBRANE PROTEIN C"/>
    <property type="match status" value="1"/>
</dbReference>
<dbReference type="GO" id="GO:0015344">
    <property type="term" value="F:siderophore uptake transmembrane transporter activity"/>
    <property type="evidence" value="ECO:0007669"/>
    <property type="project" value="TreeGrafter"/>
</dbReference>
<dbReference type="Gene3D" id="2.170.130.10">
    <property type="entry name" value="TonB-dependent receptor, plug domain"/>
    <property type="match status" value="1"/>
</dbReference>
<gene>
    <name evidence="12" type="ORF">GO495_20405</name>
</gene>
<evidence type="ECO:0000259" key="11">
    <source>
        <dbReference type="Pfam" id="PF07715"/>
    </source>
</evidence>
<keyword evidence="4 8" id="KW-0812">Transmembrane</keyword>
<sequence length="752" mass="84508">MNRNINKVFLFTAFICGIEAKAQTSTITGAVNDHIDQHAIPGISIFIPEVNKRMMSDENGQYTFSHLHAGEYTVVFSYTGYIKTSKTITVKNNETVRLNVSLKADLLNLSEITVSASTTRQGENKMDMIAMQLQPVKSAQDLLRTVPGLFIAQHAGGGKAEQIFVRGTDNDHGTDFAIFFDDIPVNMPTHAHGQGYADMHFMIPEIVGKAGFYKGPYDARLGDFSVSGAALFNSLYKLDNNVAKVEYGMFNSQRALLMLNLLDKNPLVKKWNDNAYIAADYMHNDGYFINKLHYKRLNIFARYNAHISKSTDLMFTASTFNSTWDASGQLPLRAVETGKLDRLGSVDPSEGGRTSRTNINLKTITTFKDNSTFKNQLYYTKNIFDLFSNFTFFMNDTINGDEIRQWENRDLFGYKGAYNRTDGNLSSEAGITTRTDLLHRGRDHVKARQLLSIDDVGNAQISDLSFYINESWHFHPKWNVTLGLRNDVFNFNYQDKLHPENSGHKWVNRFNPKLDLYYDISTNVTLFAKAGSGFHSNFVQAVVSKEANANPVPGAYGTDLGTNFKIGRRVLVSLTAWWLQEGAEYVFVADDGSFEDIGEVKKIGFDASVRYQLNAFLWADVNLNYAHGTLVNAPKGENLLPLQPTWNSTGGLTAKLREGVSASLRYRYMGERPATEDGSVKSKSYFITDAVVKYTSARYELGVSAENIFNEQWAEAQFYDESRLKGEPAPVFDFHNTPGTPFYLKGTLSVFF</sequence>
<keyword evidence="2 8" id="KW-0813">Transport</keyword>
<comment type="similarity">
    <text evidence="8 9">Belongs to the TonB-dependent receptor family.</text>
</comment>
<accession>A0A6N8JCN4</accession>
<name>A0A6N8JCN4_9BACT</name>
<evidence type="ECO:0000256" key="5">
    <source>
        <dbReference type="ARBA" id="ARBA00023077"/>
    </source>
</evidence>
<proteinExistence type="inferred from homology"/>
<organism evidence="12 13">
    <name type="scientific">Chitinophaga oryziterrae</name>
    <dbReference type="NCBI Taxonomy" id="1031224"/>
    <lineage>
        <taxon>Bacteria</taxon>
        <taxon>Pseudomonadati</taxon>
        <taxon>Bacteroidota</taxon>
        <taxon>Chitinophagia</taxon>
        <taxon>Chitinophagales</taxon>
        <taxon>Chitinophagaceae</taxon>
        <taxon>Chitinophaga</taxon>
    </lineage>
</organism>
<evidence type="ECO:0000256" key="9">
    <source>
        <dbReference type="RuleBase" id="RU003357"/>
    </source>
</evidence>
<dbReference type="OrthoDB" id="99480at2"/>
<evidence type="ECO:0000256" key="8">
    <source>
        <dbReference type="PROSITE-ProRule" id="PRU01360"/>
    </source>
</evidence>
<comment type="subcellular location">
    <subcellularLocation>
        <location evidence="1 8">Cell outer membrane</location>
        <topology evidence="1 8">Multi-pass membrane protein</topology>
    </subcellularLocation>
</comment>
<dbReference type="EMBL" id="WRXO01000006">
    <property type="protein sequence ID" value="MVT42970.1"/>
    <property type="molecule type" value="Genomic_DNA"/>
</dbReference>
<dbReference type="InterPro" id="IPR036942">
    <property type="entry name" value="Beta-barrel_TonB_sf"/>
</dbReference>
<evidence type="ECO:0000256" key="7">
    <source>
        <dbReference type="ARBA" id="ARBA00023237"/>
    </source>
</evidence>